<keyword evidence="1" id="KW-0812">Transmembrane</keyword>
<feature type="transmembrane region" description="Helical" evidence="1">
    <location>
        <begin position="221"/>
        <end position="237"/>
    </location>
</feature>
<feature type="transmembrane region" description="Helical" evidence="1">
    <location>
        <begin position="745"/>
        <end position="764"/>
    </location>
</feature>
<feature type="transmembrane region" description="Helical" evidence="1">
    <location>
        <begin position="418"/>
        <end position="438"/>
    </location>
</feature>
<feature type="transmembrane region" description="Helical" evidence="1">
    <location>
        <begin position="120"/>
        <end position="140"/>
    </location>
</feature>
<evidence type="ECO:0000256" key="1">
    <source>
        <dbReference type="SAM" id="Phobius"/>
    </source>
</evidence>
<proteinExistence type="predicted"/>
<dbReference type="AlphaFoldDB" id="A0A1J5SQC6"/>
<comment type="caution">
    <text evidence="2">The sequence shown here is derived from an EMBL/GenBank/DDBJ whole genome shotgun (WGS) entry which is preliminary data.</text>
</comment>
<feature type="transmembrane region" description="Helical" evidence="1">
    <location>
        <begin position="147"/>
        <end position="167"/>
    </location>
</feature>
<protein>
    <recommendedName>
        <fullName evidence="3">Bacterial membrane protein YfhO</fullName>
    </recommendedName>
</protein>
<feature type="transmembrane region" description="Helical" evidence="1">
    <location>
        <begin position="28"/>
        <end position="48"/>
    </location>
</feature>
<feature type="transmembrane region" description="Helical" evidence="1">
    <location>
        <begin position="386"/>
        <end position="406"/>
    </location>
</feature>
<feature type="transmembrane region" description="Helical" evidence="1">
    <location>
        <begin position="249"/>
        <end position="270"/>
    </location>
</feature>
<name>A0A1J5SQC6_9ZZZZ</name>
<keyword evidence="1" id="KW-1133">Transmembrane helix</keyword>
<feature type="transmembrane region" description="Helical" evidence="1">
    <location>
        <begin position="316"/>
        <end position="334"/>
    </location>
</feature>
<gene>
    <name evidence="2" type="ORF">GALL_74920</name>
</gene>
<dbReference type="EMBL" id="MLJW01000022">
    <property type="protein sequence ID" value="OIR10722.1"/>
    <property type="molecule type" value="Genomic_DNA"/>
</dbReference>
<keyword evidence="1" id="KW-0472">Membrane</keyword>
<reference evidence="2" key="1">
    <citation type="submission" date="2016-10" db="EMBL/GenBank/DDBJ databases">
        <title>Sequence of Gallionella enrichment culture.</title>
        <authorList>
            <person name="Poehlein A."/>
            <person name="Muehling M."/>
            <person name="Daniel R."/>
        </authorList>
    </citation>
    <scope>NUCLEOTIDE SEQUENCE</scope>
</reference>
<evidence type="ECO:0008006" key="3">
    <source>
        <dbReference type="Google" id="ProtNLM"/>
    </source>
</evidence>
<evidence type="ECO:0000313" key="2">
    <source>
        <dbReference type="EMBL" id="OIR10722.1"/>
    </source>
</evidence>
<sequence>MKALLEKKMNVRAYLTQFNESFFVEDRFLSLMWALILPAIFFSSQLFAPDPQFNFFGDLYNLYFPQFVEGYHLAKNGAFTGIDFLTNNGASAYFLRPNIPVFYPIYQLVYLLFSFETIEALARAYVGVLYAHSVIALYFSMRIGRKYFQLDNATSLLLGVLYFGAIANSYPIPPFYFVASLFPLLLYFALRSVEESAWWRLALYSFSYVLVFLSGYLPLDVNAVSLALLFAIVYFWQVRGEKQQILTRLIRLLVPVVLASVVVLPIYLAVLQYHKLVPGLPEGVWYAAHEFSYTSKDIFALLSRAFVGSRPGGGEFPSILLGVAPVLLLILAFTQRRKIALSPLEAGVVAISTLIFSFYLLLTFGRASGLPDLFYYLAPGLGKMHIYGRFLPIASFFFYLVFAIIFKHLIVMRSELPIARWISGLFVALIIVHGYGQLGQPESMWTELLSIELLMFVFILIGMSAHQSFYAYAGVISVSFFIHAANFNSHVNWSNLDAVPPHQNEVVFSQERRDALRNYFKEYADKKMIKFVDITSSIDKTNGVLLNYPWLVQDTVKLSNYMGYELHTSVDREYLARFPWFGKISVPWLLRTEADFVIYDPTAWSQLAGELEPFINHEVPEFDIGYGYKAAKLKDASGLVDYVPNRNPGDFDNGIVRVFNAAGTAAVSDFDTDFASHVRFEVDSSLPVTVRYLLFPNKMMELRIDGGHADVTPKDGLLEFSLPAGHHKIEYRYKNVLHQIFVKEYFLYLVALLGILGWRTWVVFTQLRTKKLSKGWWS</sequence>
<organism evidence="2">
    <name type="scientific">mine drainage metagenome</name>
    <dbReference type="NCBI Taxonomy" id="410659"/>
    <lineage>
        <taxon>unclassified sequences</taxon>
        <taxon>metagenomes</taxon>
        <taxon>ecological metagenomes</taxon>
    </lineage>
</organism>
<accession>A0A1J5SQC6</accession>
<feature type="transmembrane region" description="Helical" evidence="1">
    <location>
        <begin position="346"/>
        <end position="366"/>
    </location>
</feature>